<keyword evidence="7" id="KW-1185">Reference proteome</keyword>
<dbReference type="SUPFAM" id="SSF51735">
    <property type="entry name" value="NAD(P)-binding Rossmann-fold domains"/>
    <property type="match status" value="1"/>
</dbReference>
<dbReference type="Pfam" id="PF00106">
    <property type="entry name" value="adh_short"/>
    <property type="match status" value="1"/>
</dbReference>
<accession>A0AAN7LN25</accession>
<evidence type="ECO:0000256" key="1">
    <source>
        <dbReference type="ARBA" id="ARBA00004240"/>
    </source>
</evidence>
<keyword evidence="3" id="KW-0560">Oxidoreductase</keyword>
<dbReference type="Proteomes" id="UP001346149">
    <property type="component" value="Unassembled WGS sequence"/>
</dbReference>
<organism evidence="6 7">
    <name type="scientific">Trapa natans</name>
    <name type="common">Water chestnut</name>
    <dbReference type="NCBI Taxonomy" id="22666"/>
    <lineage>
        <taxon>Eukaryota</taxon>
        <taxon>Viridiplantae</taxon>
        <taxon>Streptophyta</taxon>
        <taxon>Embryophyta</taxon>
        <taxon>Tracheophyta</taxon>
        <taxon>Spermatophyta</taxon>
        <taxon>Magnoliopsida</taxon>
        <taxon>eudicotyledons</taxon>
        <taxon>Gunneridae</taxon>
        <taxon>Pentapetalae</taxon>
        <taxon>rosids</taxon>
        <taxon>malvids</taxon>
        <taxon>Myrtales</taxon>
        <taxon>Lythraceae</taxon>
        <taxon>Trapa</taxon>
    </lineage>
</organism>
<dbReference type="PIRSF" id="PIRSF000126">
    <property type="entry name" value="11-beta-HSD1"/>
    <property type="match status" value="1"/>
</dbReference>
<evidence type="ECO:0000313" key="7">
    <source>
        <dbReference type="Proteomes" id="UP001346149"/>
    </source>
</evidence>
<dbReference type="Gene3D" id="3.40.50.720">
    <property type="entry name" value="NAD(P)-binding Rossmann-like Domain"/>
    <property type="match status" value="1"/>
</dbReference>
<feature type="transmembrane region" description="Helical" evidence="5">
    <location>
        <begin position="183"/>
        <end position="204"/>
    </location>
</feature>
<dbReference type="PANTHER" id="PTHR43899">
    <property type="entry name" value="RH59310P"/>
    <property type="match status" value="1"/>
</dbReference>
<comment type="subcellular location">
    <subcellularLocation>
        <location evidence="1">Endoplasmic reticulum</location>
    </subcellularLocation>
</comment>
<dbReference type="PRINTS" id="PR00081">
    <property type="entry name" value="GDHRDH"/>
</dbReference>
<dbReference type="FunFam" id="3.40.50.720:FF:000137">
    <property type="entry name" value="Hydroxysteroid (17-beta) dehydrogenase 3"/>
    <property type="match status" value="1"/>
</dbReference>
<dbReference type="GO" id="GO:0005783">
    <property type="term" value="C:endoplasmic reticulum"/>
    <property type="evidence" value="ECO:0007669"/>
    <property type="project" value="UniProtKB-SubCell"/>
</dbReference>
<gene>
    <name evidence="6" type="ORF">SAY86_019368</name>
</gene>
<reference evidence="6 7" key="1">
    <citation type="journal article" date="2023" name="Hortic Res">
        <title>Pangenome of water caltrop reveals structural variations and asymmetric subgenome divergence after allopolyploidization.</title>
        <authorList>
            <person name="Zhang X."/>
            <person name="Chen Y."/>
            <person name="Wang L."/>
            <person name="Yuan Y."/>
            <person name="Fang M."/>
            <person name="Shi L."/>
            <person name="Lu R."/>
            <person name="Comes H.P."/>
            <person name="Ma Y."/>
            <person name="Chen Y."/>
            <person name="Huang G."/>
            <person name="Zhou Y."/>
            <person name="Zheng Z."/>
            <person name="Qiu Y."/>
        </authorList>
    </citation>
    <scope>NUCLEOTIDE SEQUENCE [LARGE SCALE GENOMIC DNA]</scope>
    <source>
        <strain evidence="6">F231</strain>
    </source>
</reference>
<comment type="caution">
    <text evidence="6">The sequence shown here is derived from an EMBL/GenBank/DDBJ whole genome shotgun (WGS) entry which is preliminary data.</text>
</comment>
<dbReference type="PROSITE" id="PS00061">
    <property type="entry name" value="ADH_SHORT"/>
    <property type="match status" value="1"/>
</dbReference>
<feature type="transmembrane region" description="Helical" evidence="5">
    <location>
        <begin position="12"/>
        <end position="33"/>
    </location>
</feature>
<dbReference type="EMBL" id="JAXQNO010000011">
    <property type="protein sequence ID" value="KAK4788049.1"/>
    <property type="molecule type" value="Genomic_DNA"/>
</dbReference>
<protein>
    <submittedName>
        <fullName evidence="6">Uncharacterized protein</fullName>
    </submittedName>
</protein>
<evidence type="ECO:0000256" key="3">
    <source>
        <dbReference type="ARBA" id="ARBA00023002"/>
    </source>
</evidence>
<dbReference type="CDD" id="cd05356">
    <property type="entry name" value="17beta-HSD1_like_SDR_c"/>
    <property type="match status" value="1"/>
</dbReference>
<keyword evidence="5" id="KW-0812">Transmembrane</keyword>
<keyword evidence="5" id="KW-1133">Transmembrane helix</keyword>
<dbReference type="GO" id="GO:0045703">
    <property type="term" value="F:ketoreductase activity"/>
    <property type="evidence" value="ECO:0007669"/>
    <property type="project" value="TreeGrafter"/>
</dbReference>
<sequence length="330" mass="36481">MESSSDDLILAGVSAVGLISLCCRLLVFLRWVYKMFLRPPKDLLSYGSWAIITGSTDGIGKALAFELASKGLNLICVSRNPAKLESTAAEIHAKVGPAITVRNVTLDFNKSSPEEIMSVIGGAVRGLDVGLLVNNVGMAYSYPRFFHETDEELVEAAIRINVQAAMWMTRAVMPLMRKKKKGAIVNIGSGSSVVIPSMPLYTVYTASKAFMTTFSRSIGVEYRHEGIDIQCQAPLFISTKMTKLGSSLMVSTPEMYARWSLRWMGQKADTLCSPVWGHSLQSYLVRCLPDALVSWCFLRYFVSTREKVLRRKKMRELNQAGLTSNPQAIS</sequence>
<dbReference type="PANTHER" id="PTHR43899:SF25">
    <property type="entry name" value="ENOYL-(ACYL CARRIER) REDUCTASE"/>
    <property type="match status" value="1"/>
</dbReference>
<name>A0AAN7LN25_TRANT</name>
<evidence type="ECO:0000313" key="6">
    <source>
        <dbReference type="EMBL" id="KAK4788049.1"/>
    </source>
</evidence>
<keyword evidence="2" id="KW-0521">NADP</keyword>
<keyword evidence="5" id="KW-0472">Membrane</keyword>
<dbReference type="AlphaFoldDB" id="A0AAN7LN25"/>
<dbReference type="PRINTS" id="PR00080">
    <property type="entry name" value="SDRFAMILY"/>
</dbReference>
<evidence type="ECO:0000256" key="2">
    <source>
        <dbReference type="ARBA" id="ARBA00022857"/>
    </source>
</evidence>
<dbReference type="InterPro" id="IPR051019">
    <property type="entry name" value="VLCFA-Steroid_DH"/>
</dbReference>
<evidence type="ECO:0000256" key="4">
    <source>
        <dbReference type="RuleBase" id="RU000363"/>
    </source>
</evidence>
<comment type="similarity">
    <text evidence="4">Belongs to the short-chain dehydrogenases/reductases (SDR) family.</text>
</comment>
<dbReference type="InterPro" id="IPR020904">
    <property type="entry name" value="Sc_DH/Rdtase_CS"/>
</dbReference>
<dbReference type="InterPro" id="IPR002347">
    <property type="entry name" value="SDR_fam"/>
</dbReference>
<proteinExistence type="inferred from homology"/>
<dbReference type="InterPro" id="IPR036291">
    <property type="entry name" value="NAD(P)-bd_dom_sf"/>
</dbReference>
<evidence type="ECO:0000256" key="5">
    <source>
        <dbReference type="SAM" id="Phobius"/>
    </source>
</evidence>